<feature type="transmembrane region" description="Helical" evidence="1">
    <location>
        <begin position="129"/>
        <end position="151"/>
    </location>
</feature>
<dbReference type="AlphaFoldDB" id="A0A6A3JLF7"/>
<feature type="transmembrane region" description="Helical" evidence="1">
    <location>
        <begin position="214"/>
        <end position="233"/>
    </location>
</feature>
<feature type="transmembrane region" description="Helical" evidence="1">
    <location>
        <begin position="582"/>
        <end position="604"/>
    </location>
</feature>
<feature type="transmembrane region" description="Helical" evidence="1">
    <location>
        <begin position="87"/>
        <end position="108"/>
    </location>
</feature>
<evidence type="ECO:0000256" key="1">
    <source>
        <dbReference type="SAM" id="Phobius"/>
    </source>
</evidence>
<protein>
    <submittedName>
        <fullName evidence="2">Uncharacterized protein</fullName>
    </submittedName>
</protein>
<keyword evidence="1" id="KW-1133">Transmembrane helix</keyword>
<organism evidence="2 3">
    <name type="scientific">Phytophthora fragariae</name>
    <dbReference type="NCBI Taxonomy" id="53985"/>
    <lineage>
        <taxon>Eukaryota</taxon>
        <taxon>Sar</taxon>
        <taxon>Stramenopiles</taxon>
        <taxon>Oomycota</taxon>
        <taxon>Peronosporomycetes</taxon>
        <taxon>Peronosporales</taxon>
        <taxon>Peronosporaceae</taxon>
        <taxon>Phytophthora</taxon>
    </lineage>
</organism>
<sequence length="620" mass="69488">MMTLVVAQELVPLQDPSEGSLANYGFWIRASLLTAVIAHTAAVQFHYLVDRVKISQTQCVAIACCVGSTFPVLMMHIAAMIVFPIPFIPILTFPVFYVLLIISFRVVAGKGFFRDAAADMDQTIRFVKYISCQVLLIIVYPAYQALFSVAVATNHELVVMLMLPIIKSLIKYLLLRMTTHMEDLTPESVIFTVDFFNALYLATSMQRATSTTTIVTFVALDMFHLVFGLYGHFRRTSSIQGRLREVVGGCDQGNLLTAIALLCRKPDIFARQVRSGIQLHSSLSYRLPDGTQQLLNVLGEIKSSRSCRHRSHSIHPSTPQFFIVVPHSFVQTHGLARVHPVVPTKADESAFILQETLETMFTSECHVLTEYLESIIPVLYGCFVLMIVRLPNAKYHLDLEGITRENATTTVHSDVTLECLVVGVGCEFTVEVSEDVAALRTSLHTAIVKDCNQQFDVCALKLYVAKLGDKCLSSTAVRHLKRGKNPTFMASILLQGNLTNLSELIDSQPRVKQHTDRVDVLVVVPDNIETLLRPISFNRKMQKYRGRANKAVELGVRLIVWVFSLCVMPLPLPSIPLHLRLVLSIFTLHLVTLPLVLFCGGFYYEVRWGQLRRQLHGNNN</sequence>
<feature type="transmembrane region" description="Helical" evidence="1">
    <location>
        <begin position="26"/>
        <end position="48"/>
    </location>
</feature>
<dbReference type="EMBL" id="QXFW01001303">
    <property type="protein sequence ID" value="KAE8992954.1"/>
    <property type="molecule type" value="Genomic_DNA"/>
</dbReference>
<evidence type="ECO:0000313" key="2">
    <source>
        <dbReference type="EMBL" id="KAE8992954.1"/>
    </source>
</evidence>
<evidence type="ECO:0000313" key="3">
    <source>
        <dbReference type="Proteomes" id="UP000460718"/>
    </source>
</evidence>
<feature type="transmembrane region" description="Helical" evidence="1">
    <location>
        <begin position="60"/>
        <end position="81"/>
    </location>
</feature>
<dbReference type="Proteomes" id="UP000460718">
    <property type="component" value="Unassembled WGS sequence"/>
</dbReference>
<proteinExistence type="predicted"/>
<keyword evidence="1" id="KW-0812">Transmembrane</keyword>
<feature type="transmembrane region" description="Helical" evidence="1">
    <location>
        <begin position="551"/>
        <end position="570"/>
    </location>
</feature>
<comment type="caution">
    <text evidence="2">The sequence shown here is derived from an EMBL/GenBank/DDBJ whole genome shotgun (WGS) entry which is preliminary data.</text>
</comment>
<reference evidence="2 3" key="1">
    <citation type="submission" date="2018-09" db="EMBL/GenBank/DDBJ databases">
        <title>Genomic investigation of the strawberry pathogen Phytophthora fragariae indicates pathogenicity is determined by transcriptional variation in three key races.</title>
        <authorList>
            <person name="Adams T.M."/>
            <person name="Armitage A.D."/>
            <person name="Sobczyk M.K."/>
            <person name="Bates H.J."/>
            <person name="Dunwell J.M."/>
            <person name="Nellist C.F."/>
            <person name="Harrison R.J."/>
        </authorList>
    </citation>
    <scope>NUCLEOTIDE SEQUENCE [LARGE SCALE GENOMIC DNA]</scope>
    <source>
        <strain evidence="2 3">SCRP245</strain>
    </source>
</reference>
<keyword evidence="1" id="KW-0472">Membrane</keyword>
<accession>A0A6A3JLF7</accession>
<name>A0A6A3JLF7_9STRA</name>
<gene>
    <name evidence="2" type="ORF">PF011_g17336</name>
</gene>